<reference evidence="3 4" key="1">
    <citation type="journal article" date="2022" name="bioRxiv">
        <title>Genomics of Preaxostyla Flagellates Illuminates Evolutionary Transitions and the Path Towards Mitochondrial Loss.</title>
        <authorList>
            <person name="Novak L.V.F."/>
            <person name="Treitli S.C."/>
            <person name="Pyrih J."/>
            <person name="Halakuc P."/>
            <person name="Pipaliya S.V."/>
            <person name="Vacek V."/>
            <person name="Brzon O."/>
            <person name="Soukal P."/>
            <person name="Eme L."/>
            <person name="Dacks J.B."/>
            <person name="Karnkowska A."/>
            <person name="Elias M."/>
            <person name="Hampl V."/>
        </authorList>
    </citation>
    <scope>NUCLEOTIDE SEQUENCE [LARGE SCALE GENOMIC DNA]</scope>
    <source>
        <strain evidence="3">NAU3</strain>
        <tissue evidence="3">Gut</tissue>
    </source>
</reference>
<dbReference type="Pfam" id="PF07714">
    <property type="entry name" value="PK_Tyr_Ser-Thr"/>
    <property type="match status" value="1"/>
</dbReference>
<sequence>MGSCASRGNSHKKDDFTDLSHASPMTQLNQDPDDQFTTPSENISHPPTPPSPTLKPSQKSSEGFSFSRSEKNRSKKERKYSVTHNDFDKLLSELRFKPNNLKMTEEPMAQCSTGLIYRGTYENTQIVQKLFDPRYENTRCFQSECRFLLRLQGPNIIPVVGLSSRPPFIVFPFYPRGTLANVLYGSEAIRLPWSVKHKFMLDICRGLTTIHQSRNRLHGAINSHHILVSDDNTLVIAGFGTELRLKMLSTGDERSDEPLRLRSIVWSPPEILGSAGRIGWATDIYGFGIVMWEIIMQQEPFLGHDSRALVADIVQQQLRPHLPDVLPNGVPNEMISLIRDCWQQDPTLRIPVAVVMERLLAIPAT</sequence>
<dbReference type="InterPro" id="IPR001245">
    <property type="entry name" value="Ser-Thr/Tyr_kinase_cat_dom"/>
</dbReference>
<proteinExistence type="predicted"/>
<dbReference type="PANTHER" id="PTHR44329">
    <property type="entry name" value="SERINE/THREONINE-PROTEIN KINASE TNNI3K-RELATED"/>
    <property type="match status" value="1"/>
</dbReference>
<evidence type="ECO:0000313" key="3">
    <source>
        <dbReference type="EMBL" id="KAK2953765.1"/>
    </source>
</evidence>
<dbReference type="GO" id="GO:0004674">
    <property type="term" value="F:protein serine/threonine kinase activity"/>
    <property type="evidence" value="ECO:0007669"/>
    <property type="project" value="UniProtKB-KW"/>
</dbReference>
<gene>
    <name evidence="3" type="ORF">BLNAU_11322</name>
</gene>
<comment type="caution">
    <text evidence="3">The sequence shown here is derived from an EMBL/GenBank/DDBJ whole genome shotgun (WGS) entry which is preliminary data.</text>
</comment>
<evidence type="ECO:0000313" key="4">
    <source>
        <dbReference type="Proteomes" id="UP001281761"/>
    </source>
</evidence>
<keyword evidence="3" id="KW-0723">Serine/threonine-protein kinase</keyword>
<protein>
    <submittedName>
        <fullName evidence="3">Serine/threonine protein kinase</fullName>
        <ecNumber evidence="3">2.7.11.1</ecNumber>
    </submittedName>
</protein>
<evidence type="ECO:0000256" key="1">
    <source>
        <dbReference type="SAM" id="MobiDB-lite"/>
    </source>
</evidence>
<dbReference type="Gene3D" id="1.10.510.10">
    <property type="entry name" value="Transferase(Phosphotransferase) domain 1"/>
    <property type="match status" value="1"/>
</dbReference>
<name>A0ABQ9XQJ6_9EUKA</name>
<dbReference type="SUPFAM" id="SSF56112">
    <property type="entry name" value="Protein kinase-like (PK-like)"/>
    <property type="match status" value="1"/>
</dbReference>
<accession>A0ABQ9XQJ6</accession>
<dbReference type="EMBL" id="JARBJD010000087">
    <property type="protein sequence ID" value="KAK2953765.1"/>
    <property type="molecule type" value="Genomic_DNA"/>
</dbReference>
<keyword evidence="3" id="KW-0808">Transferase</keyword>
<dbReference type="Proteomes" id="UP001281761">
    <property type="component" value="Unassembled WGS sequence"/>
</dbReference>
<feature type="compositionally biased region" description="Polar residues" evidence="1">
    <location>
        <begin position="23"/>
        <end position="43"/>
    </location>
</feature>
<keyword evidence="3" id="KW-0418">Kinase</keyword>
<keyword evidence="4" id="KW-1185">Reference proteome</keyword>
<dbReference type="InterPro" id="IPR051681">
    <property type="entry name" value="Ser/Thr_Kinases-Pseudokinases"/>
</dbReference>
<dbReference type="InterPro" id="IPR011009">
    <property type="entry name" value="Kinase-like_dom_sf"/>
</dbReference>
<organism evidence="3 4">
    <name type="scientific">Blattamonas nauphoetae</name>
    <dbReference type="NCBI Taxonomy" id="2049346"/>
    <lineage>
        <taxon>Eukaryota</taxon>
        <taxon>Metamonada</taxon>
        <taxon>Preaxostyla</taxon>
        <taxon>Oxymonadida</taxon>
        <taxon>Blattamonas</taxon>
    </lineage>
</organism>
<evidence type="ECO:0000259" key="2">
    <source>
        <dbReference type="PROSITE" id="PS50011"/>
    </source>
</evidence>
<feature type="compositionally biased region" description="Low complexity" evidence="1">
    <location>
        <begin position="54"/>
        <end position="67"/>
    </location>
</feature>
<dbReference type="InterPro" id="IPR000719">
    <property type="entry name" value="Prot_kinase_dom"/>
</dbReference>
<dbReference type="EC" id="2.7.11.1" evidence="3"/>
<feature type="region of interest" description="Disordered" evidence="1">
    <location>
        <begin position="1"/>
        <end position="81"/>
    </location>
</feature>
<feature type="domain" description="Protein kinase" evidence="2">
    <location>
        <begin position="102"/>
        <end position="362"/>
    </location>
</feature>
<dbReference type="PROSITE" id="PS50011">
    <property type="entry name" value="PROTEIN_KINASE_DOM"/>
    <property type="match status" value="1"/>
</dbReference>